<protein>
    <submittedName>
        <fullName evidence="8">Sigma-70 family RNA polymerase sigma factor</fullName>
    </submittedName>
</protein>
<dbReference type="InterPro" id="IPR013325">
    <property type="entry name" value="RNA_pol_sigma_r2"/>
</dbReference>
<evidence type="ECO:0000256" key="4">
    <source>
        <dbReference type="ARBA" id="ARBA00023125"/>
    </source>
</evidence>
<keyword evidence="3" id="KW-0731">Sigma factor</keyword>
<dbReference type="NCBIfam" id="TIGR02937">
    <property type="entry name" value="sigma70-ECF"/>
    <property type="match status" value="1"/>
</dbReference>
<dbReference type="Pfam" id="PF08281">
    <property type="entry name" value="Sigma70_r4_2"/>
    <property type="match status" value="1"/>
</dbReference>
<feature type="domain" description="RNA polymerase sigma-70 region 2" evidence="6">
    <location>
        <begin position="29"/>
        <end position="94"/>
    </location>
</feature>
<organism evidence="8 9">
    <name type="scientific">Pelagibacterium flavum</name>
    <dbReference type="NCBI Taxonomy" id="2984530"/>
    <lineage>
        <taxon>Bacteria</taxon>
        <taxon>Pseudomonadati</taxon>
        <taxon>Pseudomonadota</taxon>
        <taxon>Alphaproteobacteria</taxon>
        <taxon>Hyphomicrobiales</taxon>
        <taxon>Devosiaceae</taxon>
        <taxon>Pelagibacterium</taxon>
    </lineage>
</organism>
<dbReference type="NCBIfam" id="NF009191">
    <property type="entry name" value="PRK12539.1"/>
    <property type="match status" value="1"/>
</dbReference>
<dbReference type="PANTHER" id="PTHR43133">
    <property type="entry name" value="RNA POLYMERASE ECF-TYPE SIGMA FACTO"/>
    <property type="match status" value="1"/>
</dbReference>
<keyword evidence="5" id="KW-0804">Transcription</keyword>
<dbReference type="InterPro" id="IPR014284">
    <property type="entry name" value="RNA_pol_sigma-70_dom"/>
</dbReference>
<comment type="similarity">
    <text evidence="1">Belongs to the sigma-70 factor family. ECF subfamily.</text>
</comment>
<evidence type="ECO:0000259" key="7">
    <source>
        <dbReference type="Pfam" id="PF08281"/>
    </source>
</evidence>
<dbReference type="InterPro" id="IPR013249">
    <property type="entry name" value="RNA_pol_sigma70_r4_t2"/>
</dbReference>
<evidence type="ECO:0000259" key="6">
    <source>
        <dbReference type="Pfam" id="PF04542"/>
    </source>
</evidence>
<dbReference type="InterPro" id="IPR036388">
    <property type="entry name" value="WH-like_DNA-bd_sf"/>
</dbReference>
<dbReference type="Proteomes" id="UP001163882">
    <property type="component" value="Chromosome"/>
</dbReference>
<keyword evidence="9" id="KW-1185">Reference proteome</keyword>
<evidence type="ECO:0000256" key="2">
    <source>
        <dbReference type="ARBA" id="ARBA00023015"/>
    </source>
</evidence>
<evidence type="ECO:0000256" key="3">
    <source>
        <dbReference type="ARBA" id="ARBA00023082"/>
    </source>
</evidence>
<gene>
    <name evidence="8" type="ORF">OF122_05650</name>
</gene>
<dbReference type="SUPFAM" id="SSF88659">
    <property type="entry name" value="Sigma3 and sigma4 domains of RNA polymerase sigma factors"/>
    <property type="match status" value="1"/>
</dbReference>
<dbReference type="InterPro" id="IPR013324">
    <property type="entry name" value="RNA_pol_sigma_r3/r4-like"/>
</dbReference>
<feature type="domain" description="RNA polymerase sigma factor 70 region 4 type 2" evidence="7">
    <location>
        <begin position="119"/>
        <end position="170"/>
    </location>
</feature>
<dbReference type="RefSeq" id="WP_264227616.1">
    <property type="nucleotide sequence ID" value="NZ_CP107716.1"/>
</dbReference>
<sequence>MDSLETQLRALVLSSLDGDKPAYRQLLGELTHYLRIYFSRRLAPTHAAHVEDLIQETLLAVHTRRLTYDPDRPFTAWLHAIAHYKLVDHLRRHSIRATVPLDDDFADGSQPGSTMAAHDLDRVLATLPERTSTLIRKVKVEGSSVSEAASAHGMTEGAAKIAIHRGLKALMARFAGDRR</sequence>
<dbReference type="InterPro" id="IPR007627">
    <property type="entry name" value="RNA_pol_sigma70_r2"/>
</dbReference>
<dbReference type="EMBL" id="CP107716">
    <property type="protein sequence ID" value="UYQ74069.1"/>
    <property type="molecule type" value="Genomic_DNA"/>
</dbReference>
<dbReference type="InterPro" id="IPR039425">
    <property type="entry name" value="RNA_pol_sigma-70-like"/>
</dbReference>
<dbReference type="SUPFAM" id="SSF88946">
    <property type="entry name" value="Sigma2 domain of RNA polymerase sigma factors"/>
    <property type="match status" value="1"/>
</dbReference>
<dbReference type="Gene3D" id="1.10.1740.10">
    <property type="match status" value="1"/>
</dbReference>
<dbReference type="Gene3D" id="1.10.10.10">
    <property type="entry name" value="Winged helix-like DNA-binding domain superfamily/Winged helix DNA-binding domain"/>
    <property type="match status" value="1"/>
</dbReference>
<proteinExistence type="inferred from homology"/>
<evidence type="ECO:0000313" key="9">
    <source>
        <dbReference type="Proteomes" id="UP001163882"/>
    </source>
</evidence>
<keyword evidence="2" id="KW-0805">Transcription regulation</keyword>
<evidence type="ECO:0000256" key="1">
    <source>
        <dbReference type="ARBA" id="ARBA00010641"/>
    </source>
</evidence>
<keyword evidence="4" id="KW-0238">DNA-binding</keyword>
<evidence type="ECO:0000313" key="8">
    <source>
        <dbReference type="EMBL" id="UYQ74069.1"/>
    </source>
</evidence>
<dbReference type="Pfam" id="PF04542">
    <property type="entry name" value="Sigma70_r2"/>
    <property type="match status" value="1"/>
</dbReference>
<dbReference type="PANTHER" id="PTHR43133:SF58">
    <property type="entry name" value="ECF RNA POLYMERASE SIGMA FACTOR SIGD"/>
    <property type="match status" value="1"/>
</dbReference>
<accession>A0ABY6IUF0</accession>
<evidence type="ECO:0000256" key="5">
    <source>
        <dbReference type="ARBA" id="ARBA00023163"/>
    </source>
</evidence>
<reference evidence="8" key="1">
    <citation type="submission" date="2022-10" db="EMBL/GenBank/DDBJ databases">
        <title>YIM 151497 complete genome.</title>
        <authorList>
            <person name="Chen X."/>
        </authorList>
    </citation>
    <scope>NUCLEOTIDE SEQUENCE</scope>
    <source>
        <strain evidence="8">YIM 151497</strain>
    </source>
</reference>
<name>A0ABY6IUF0_9HYPH</name>